<evidence type="ECO:0000313" key="2">
    <source>
        <dbReference type="Proteomes" id="UP000481360"/>
    </source>
</evidence>
<keyword evidence="2" id="KW-1185">Reference proteome</keyword>
<sequence length="327" mass="36119">MRPFLSYPRIPDTVELEIVSVSVDGRDLPYSQISRTEKTVALHQTGRGDWDLATLHLKAVLPDQEIADGPWSDVVCLAVLSENSTNVRSTARLAKGRDGTWQGKIELVRGRHLRRAVLSLAVVGEVNGVPGRAIGKSEAPWYLDLKESTPRRQREIKIVEADFREASEEWLRGFKDSAWVVATVEDPEIPIVYLNTSGVEGLVEVLNGTSGSAAEKVLRDTTTSQIAQDAWIAMFHTAVSNLDQDDDGTPIMPTGWQEPVLKMMLPDVLPGRQLTDALREINECRTSGAGWAELQTNIQFAAGKRSQIAKKLTGAVRTVDREERSEP</sequence>
<dbReference type="RefSeq" id="WP_166054410.1">
    <property type="nucleotide sequence ID" value="NZ_JAAMPJ010000016.1"/>
</dbReference>
<protein>
    <submittedName>
        <fullName evidence="1">Uncharacterized protein</fullName>
    </submittedName>
</protein>
<comment type="caution">
    <text evidence="1">The sequence shown here is derived from an EMBL/GenBank/DDBJ whole genome shotgun (WGS) entry which is preliminary data.</text>
</comment>
<gene>
    <name evidence="1" type="ORF">G7043_42350</name>
</gene>
<accession>A0A7C9W114</accession>
<organism evidence="1 2">
    <name type="scientific">Lentzea alba</name>
    <dbReference type="NCBI Taxonomy" id="2714351"/>
    <lineage>
        <taxon>Bacteria</taxon>
        <taxon>Bacillati</taxon>
        <taxon>Actinomycetota</taxon>
        <taxon>Actinomycetes</taxon>
        <taxon>Pseudonocardiales</taxon>
        <taxon>Pseudonocardiaceae</taxon>
        <taxon>Lentzea</taxon>
    </lineage>
</organism>
<evidence type="ECO:0000313" key="1">
    <source>
        <dbReference type="EMBL" id="NGY65556.1"/>
    </source>
</evidence>
<dbReference type="Proteomes" id="UP000481360">
    <property type="component" value="Unassembled WGS sequence"/>
</dbReference>
<dbReference type="EMBL" id="JAAMPJ010000016">
    <property type="protein sequence ID" value="NGY65556.1"/>
    <property type="molecule type" value="Genomic_DNA"/>
</dbReference>
<dbReference type="AlphaFoldDB" id="A0A7C9W114"/>
<name>A0A7C9W114_9PSEU</name>
<proteinExistence type="predicted"/>
<reference evidence="1 2" key="1">
    <citation type="submission" date="2020-03" db="EMBL/GenBank/DDBJ databases">
        <title>Isolation and identification of active actinomycetes.</title>
        <authorList>
            <person name="Sun X."/>
        </authorList>
    </citation>
    <scope>NUCLEOTIDE SEQUENCE [LARGE SCALE GENOMIC DNA]</scope>
    <source>
        <strain evidence="1 2">NEAU-D13</strain>
    </source>
</reference>